<dbReference type="GO" id="GO:0034194">
    <property type="term" value="P:D-galactonate catabolic process"/>
    <property type="evidence" value="ECO:0007669"/>
    <property type="project" value="InterPro"/>
</dbReference>
<evidence type="ECO:0000259" key="4">
    <source>
        <dbReference type="SMART" id="SM00922"/>
    </source>
</evidence>
<dbReference type="SFLD" id="SFLDS00001">
    <property type="entry name" value="Enolase"/>
    <property type="match status" value="1"/>
</dbReference>
<dbReference type="PANTHER" id="PTHR48080:SF2">
    <property type="entry name" value="D-GALACTONATE DEHYDRATASE"/>
    <property type="match status" value="1"/>
</dbReference>
<dbReference type="Proteomes" id="UP000190339">
    <property type="component" value="Unassembled WGS sequence"/>
</dbReference>
<gene>
    <name evidence="5" type="ORF">SAMN05660866_00340</name>
</gene>
<dbReference type="Gene3D" id="3.30.390.10">
    <property type="entry name" value="Enolase-like, N-terminal domain"/>
    <property type="match status" value="1"/>
</dbReference>
<dbReference type="PROSITE" id="PS00908">
    <property type="entry name" value="MR_MLE_1"/>
    <property type="match status" value="1"/>
</dbReference>
<dbReference type="SFLD" id="SFLDF00003">
    <property type="entry name" value="D-galactonate_dehydratase"/>
    <property type="match status" value="1"/>
</dbReference>
<dbReference type="InterPro" id="IPR013341">
    <property type="entry name" value="Mandelate_racemase_N_dom"/>
</dbReference>
<feature type="domain" description="Mandelate racemase/muconate lactonizing enzyme C-terminal" evidence="4">
    <location>
        <begin position="128"/>
        <end position="233"/>
    </location>
</feature>
<dbReference type="Gene3D" id="3.20.20.120">
    <property type="entry name" value="Enolase-like C-terminal domain"/>
    <property type="match status" value="1"/>
</dbReference>
<reference evidence="6" key="1">
    <citation type="submission" date="2017-02" db="EMBL/GenBank/DDBJ databases">
        <authorList>
            <person name="Varghese N."/>
            <person name="Submissions S."/>
        </authorList>
    </citation>
    <scope>NUCLEOTIDE SEQUENCE [LARGE SCALE GENOMIC DNA]</scope>
    <source>
        <strain evidence="6">DSM 23546</strain>
    </source>
</reference>
<proteinExistence type="predicted"/>
<evidence type="ECO:0000313" key="6">
    <source>
        <dbReference type="Proteomes" id="UP000190339"/>
    </source>
</evidence>
<dbReference type="InterPro" id="IPR029065">
    <property type="entry name" value="Enolase_C-like"/>
</dbReference>
<accession>A0A1T4ZV32</accession>
<evidence type="ECO:0000256" key="3">
    <source>
        <dbReference type="ARBA" id="ARBA00023239"/>
    </source>
</evidence>
<dbReference type="InterPro" id="IPR018110">
    <property type="entry name" value="Mandel_Rmase/mucon_lact_enz_CS"/>
</dbReference>
<evidence type="ECO:0000256" key="2">
    <source>
        <dbReference type="ARBA" id="ARBA00022842"/>
    </source>
</evidence>
<dbReference type="Pfam" id="PF13378">
    <property type="entry name" value="MR_MLE_C"/>
    <property type="match status" value="1"/>
</dbReference>
<evidence type="ECO:0000313" key="5">
    <source>
        <dbReference type="EMBL" id="SKB26447.1"/>
    </source>
</evidence>
<dbReference type="GO" id="GO:0008869">
    <property type="term" value="F:galactonate dehydratase activity"/>
    <property type="evidence" value="ECO:0007669"/>
    <property type="project" value="InterPro"/>
</dbReference>
<keyword evidence="2" id="KW-0460">Magnesium</keyword>
<dbReference type="InterPro" id="IPR023592">
    <property type="entry name" value="Galactonate_deHydtase"/>
</dbReference>
<dbReference type="FunFam" id="3.30.390.10:FF:000003">
    <property type="entry name" value="D-galactonate dehydratase"/>
    <property type="match status" value="1"/>
</dbReference>
<keyword evidence="3" id="KW-0456">Lyase</keyword>
<dbReference type="GO" id="GO:0016854">
    <property type="term" value="F:racemase and epimerase activity"/>
    <property type="evidence" value="ECO:0007669"/>
    <property type="project" value="UniProtKB-ARBA"/>
</dbReference>
<dbReference type="InterPro" id="IPR036849">
    <property type="entry name" value="Enolase-like_C_sf"/>
</dbReference>
<dbReference type="SUPFAM" id="SSF51604">
    <property type="entry name" value="Enolase C-terminal domain-like"/>
    <property type="match status" value="1"/>
</dbReference>
<dbReference type="AlphaFoldDB" id="A0A1T4ZV32"/>
<dbReference type="GO" id="GO:0009063">
    <property type="term" value="P:amino acid catabolic process"/>
    <property type="evidence" value="ECO:0007669"/>
    <property type="project" value="InterPro"/>
</dbReference>
<name>A0A1T4ZV32_9FLAO</name>
<dbReference type="STRING" id="561365.SAMN05660866_00340"/>
<protein>
    <submittedName>
        <fullName evidence="5">Galactonate dehydratase</fullName>
    </submittedName>
</protein>
<dbReference type="OrthoDB" id="9775391at2"/>
<dbReference type="InterPro" id="IPR029017">
    <property type="entry name" value="Enolase-like_N"/>
</dbReference>
<dbReference type="SMART" id="SM00922">
    <property type="entry name" value="MR_MLE"/>
    <property type="match status" value="1"/>
</dbReference>
<keyword evidence="1" id="KW-0479">Metal-binding</keyword>
<organism evidence="5 6">
    <name type="scientific">Maribacter arcticus</name>
    <dbReference type="NCBI Taxonomy" id="561365"/>
    <lineage>
        <taxon>Bacteria</taxon>
        <taxon>Pseudomonadati</taxon>
        <taxon>Bacteroidota</taxon>
        <taxon>Flavobacteriia</taxon>
        <taxon>Flavobacteriales</taxon>
        <taxon>Flavobacteriaceae</taxon>
        <taxon>Maribacter</taxon>
    </lineage>
</organism>
<dbReference type="NCBIfam" id="NF010624">
    <property type="entry name" value="PRK14017.1"/>
    <property type="match status" value="1"/>
</dbReference>
<dbReference type="EMBL" id="FUYL01000001">
    <property type="protein sequence ID" value="SKB26447.1"/>
    <property type="molecule type" value="Genomic_DNA"/>
</dbReference>
<dbReference type="InterPro" id="IPR034593">
    <property type="entry name" value="DgoD-like"/>
</dbReference>
<dbReference type="GO" id="GO:0046872">
    <property type="term" value="F:metal ion binding"/>
    <property type="evidence" value="ECO:0007669"/>
    <property type="project" value="UniProtKB-KW"/>
</dbReference>
<dbReference type="InterPro" id="IPR013342">
    <property type="entry name" value="Mandelate_racemase_C"/>
</dbReference>
<dbReference type="Pfam" id="PF02746">
    <property type="entry name" value="MR_MLE_N"/>
    <property type="match status" value="1"/>
</dbReference>
<evidence type="ECO:0000256" key="1">
    <source>
        <dbReference type="ARBA" id="ARBA00022723"/>
    </source>
</evidence>
<dbReference type="CDD" id="cd03325">
    <property type="entry name" value="D-galactonate_dehydratase"/>
    <property type="match status" value="1"/>
</dbReference>
<dbReference type="SFLD" id="SFLDG00179">
    <property type="entry name" value="mandelate_racemase"/>
    <property type="match status" value="1"/>
</dbReference>
<keyword evidence="6" id="KW-1185">Reference proteome</keyword>
<dbReference type="PANTHER" id="PTHR48080">
    <property type="entry name" value="D-GALACTONATE DEHYDRATASE-RELATED"/>
    <property type="match status" value="1"/>
</dbReference>
<dbReference type="SUPFAM" id="SSF54826">
    <property type="entry name" value="Enolase N-terminal domain-like"/>
    <property type="match status" value="1"/>
</dbReference>
<sequence>MDELKIEKIELFKVPPRWLFVKITTKCGIVGWGEPLVEGKADTVAACIKELENYLIGRTANNIEDIWQVLYRGGFYRGGPILMSAISGIDQALWDIKGKFLNVPVYELLGGAVRQKMKMYCWIGGDNPDVVLEQAHAKVKQGYKAVKMNATGAMDWVSSLKDIKKVANNIKLLREEFGYDLDIGLDFHGRVHKPMVRRLIDELEPYEPMFIEEPVLSENNDALKHIYSYTSIPIATGERMFSRWDFKGILNEGVVDIIQPDLSHAGGISEVRRIAAMAEAYDIAIAPHCPLGPISLASALHLDFVSSNAIIQESSLGIHYNKGYDILDYVLNPEVLEVKEGYIELLTKPGLGIEINEDILKEGQKIGHNWANPIWRNTDGNFAEW</sequence>